<evidence type="ECO:0000256" key="6">
    <source>
        <dbReference type="ARBA" id="ARBA00022563"/>
    </source>
</evidence>
<comment type="similarity">
    <text evidence="3 10">Belongs to the SHMT family.</text>
</comment>
<evidence type="ECO:0000256" key="4">
    <source>
        <dbReference type="ARBA" id="ARBA00011738"/>
    </source>
</evidence>
<dbReference type="AlphaFoldDB" id="A0A0D0VU02"/>
<comment type="subcellular location">
    <subcellularLocation>
        <location evidence="2 10">Cytoplasm</location>
    </subcellularLocation>
</comment>
<dbReference type="InterPro" id="IPR049943">
    <property type="entry name" value="Ser_HO-MeTrfase-like"/>
</dbReference>
<name>A0A0D0VU02_9ACTN</name>
<dbReference type="SUPFAM" id="SSF53383">
    <property type="entry name" value="PLP-dependent transferases"/>
    <property type="match status" value="1"/>
</dbReference>
<dbReference type="Pfam" id="PF00464">
    <property type="entry name" value="SHMT"/>
    <property type="match status" value="1"/>
</dbReference>
<dbReference type="FunFam" id="3.40.640.10:FF:000001">
    <property type="entry name" value="Serine hydroxymethyltransferase"/>
    <property type="match status" value="1"/>
</dbReference>
<evidence type="ECO:0000256" key="7">
    <source>
        <dbReference type="ARBA" id="ARBA00022679"/>
    </source>
</evidence>
<dbReference type="EMBL" id="JXSX01000001">
    <property type="protein sequence ID" value="KIR64228.1"/>
    <property type="molecule type" value="Genomic_DNA"/>
</dbReference>
<dbReference type="RefSeq" id="WP_043960791.1">
    <property type="nucleotide sequence ID" value="NZ_JBEZEN010000003.1"/>
</dbReference>
<feature type="domain" description="Serine hydroxymethyltransferase-like" evidence="12">
    <location>
        <begin position="18"/>
        <end position="393"/>
    </location>
</feature>
<dbReference type="InterPro" id="IPR001085">
    <property type="entry name" value="Ser_HO-MeTrfase"/>
</dbReference>
<sequence>MPMRAFTEPVDAFFNAGLDRSDPGVQEAISREEGRQQRQLELLAPKNYASMATREAFRSIVSFTTIEGYPGKRFHAGMDNLDVIENLARDRAKELFKCRYANVQPHSGTQANQAVFFALLQPGDTVLSMSLDAGGHLSHGLRSNFSGRYFTVVSYGIDPQSGLIDYDQLTALAREHRPKLVVVGGSSYPRAVDFARIRAVCDEIGAYLLADIAHFAGLVAAGVHPSPFPHTHVVTSTTNKNLRGPRGGLILTDDPDLGRRLDSAIFPGVQGGPLPEFIAAKAVAFGEALRPDFREYAEAVLANARRLGAVLADRGYDIVTGGTDTPIVMVDLRRHGLTGNVAERSLENAGIPCNKNLVPGDPHKPSVTSGLRFGTSAVTTRGLRDAELRVLAGLVADVLDGLVNQPEHIAKIETEVRTQVEELAGRFPIHQH</sequence>
<evidence type="ECO:0000256" key="2">
    <source>
        <dbReference type="ARBA" id="ARBA00004496"/>
    </source>
</evidence>
<dbReference type="GO" id="GO:0030170">
    <property type="term" value="F:pyridoxal phosphate binding"/>
    <property type="evidence" value="ECO:0007669"/>
    <property type="project" value="UniProtKB-UniRule"/>
</dbReference>
<dbReference type="InterPro" id="IPR015424">
    <property type="entry name" value="PyrdxlP-dep_Trfase"/>
</dbReference>
<feature type="binding site" evidence="10">
    <location>
        <position position="131"/>
    </location>
    <ligand>
        <name>(6S)-5,6,7,8-tetrahydrofolate</name>
        <dbReference type="ChEBI" id="CHEBI:57453"/>
    </ligand>
</feature>
<dbReference type="GO" id="GO:0019264">
    <property type="term" value="P:glycine biosynthetic process from serine"/>
    <property type="evidence" value="ECO:0007669"/>
    <property type="project" value="InterPro"/>
</dbReference>
<comment type="cofactor">
    <cofactor evidence="1 10 11">
        <name>pyridoxal 5'-phosphate</name>
        <dbReference type="ChEBI" id="CHEBI:597326"/>
    </cofactor>
</comment>
<keyword evidence="8 10" id="KW-0663">Pyridoxal phosphate</keyword>
<dbReference type="PANTHER" id="PTHR11680">
    <property type="entry name" value="SERINE HYDROXYMETHYLTRANSFERASE"/>
    <property type="match status" value="1"/>
</dbReference>
<keyword evidence="14" id="KW-1185">Reference proteome</keyword>
<evidence type="ECO:0000256" key="9">
    <source>
        <dbReference type="ARBA" id="ARBA00054606"/>
    </source>
</evidence>
<dbReference type="Gene3D" id="3.90.1150.10">
    <property type="entry name" value="Aspartate Aminotransferase, domain 1"/>
    <property type="match status" value="1"/>
</dbReference>
<evidence type="ECO:0000256" key="10">
    <source>
        <dbReference type="HAMAP-Rule" id="MF_00051"/>
    </source>
</evidence>
<dbReference type="EC" id="2.1.2.1" evidence="10"/>
<organism evidence="13 14">
    <name type="scientific">Micromonospora haikouensis</name>
    <dbReference type="NCBI Taxonomy" id="686309"/>
    <lineage>
        <taxon>Bacteria</taxon>
        <taxon>Bacillati</taxon>
        <taxon>Actinomycetota</taxon>
        <taxon>Actinomycetes</taxon>
        <taxon>Micromonosporales</taxon>
        <taxon>Micromonosporaceae</taxon>
        <taxon>Micromonospora</taxon>
    </lineage>
</organism>
<dbReference type="CDD" id="cd00378">
    <property type="entry name" value="SHMT"/>
    <property type="match status" value="1"/>
</dbReference>
<dbReference type="Proteomes" id="UP000032254">
    <property type="component" value="Unassembled WGS sequence"/>
</dbReference>
<dbReference type="GO" id="GO:0005829">
    <property type="term" value="C:cytosol"/>
    <property type="evidence" value="ECO:0007669"/>
    <property type="project" value="TreeGrafter"/>
</dbReference>
<feature type="binding site" evidence="10">
    <location>
        <begin position="135"/>
        <end position="137"/>
    </location>
    <ligand>
        <name>(6S)-5,6,7,8-tetrahydrofolate</name>
        <dbReference type="ChEBI" id="CHEBI:57453"/>
    </ligand>
</feature>
<dbReference type="GO" id="GO:0042803">
    <property type="term" value="F:protein homodimerization activity"/>
    <property type="evidence" value="ECO:0007669"/>
    <property type="project" value="UniProtKB-ARBA"/>
</dbReference>
<dbReference type="UniPathway" id="UPA00193"/>
<evidence type="ECO:0000259" key="12">
    <source>
        <dbReference type="Pfam" id="PF00464"/>
    </source>
</evidence>
<comment type="caution">
    <text evidence="10">Lacks conserved residue(s) required for the propagation of feature annotation.</text>
</comment>
<protein>
    <recommendedName>
        <fullName evidence="10">Probable serine hydroxymethyltransferase</fullName>
        <shortName evidence="10">SHMT</shortName>
        <shortName evidence="10">Serine methylase</shortName>
        <ecNumber evidence="10">2.1.2.1</ecNumber>
    </recommendedName>
</protein>
<comment type="function">
    <text evidence="9">Catalyzes the reversible interconversion of serine and glycine with tetrahydrofolate (THF) serving as the one-carbon carrier. This reaction serves as the major source of one-carbon groups required for the biosynthesis of purines, thymidylate, methionine, and other important biomolecules. Also exhibits THF-independent aldolase activity toward beta-hydroxyamino acids, producing glycine and aldehydes, via a retro-aldol mechanism. Thus, is able to catalyze the cleavage of L-allo-threonine.</text>
</comment>
<comment type="catalytic activity">
    <reaction evidence="10">
        <text>(6R)-5,10-methylene-5,6,7,8-tetrahydrofolate + glycine + H2O = (6S)-5,6,7,8-tetrahydrofolate + L-serine</text>
        <dbReference type="Rhea" id="RHEA:15481"/>
        <dbReference type="ChEBI" id="CHEBI:15377"/>
        <dbReference type="ChEBI" id="CHEBI:15636"/>
        <dbReference type="ChEBI" id="CHEBI:33384"/>
        <dbReference type="ChEBI" id="CHEBI:57305"/>
        <dbReference type="ChEBI" id="CHEBI:57453"/>
        <dbReference type="EC" id="2.1.2.1"/>
    </reaction>
</comment>
<dbReference type="GO" id="GO:0035999">
    <property type="term" value="P:tetrahydrofolate interconversion"/>
    <property type="evidence" value="ECO:0007669"/>
    <property type="project" value="UniProtKB-UniRule"/>
</dbReference>
<evidence type="ECO:0000256" key="3">
    <source>
        <dbReference type="ARBA" id="ARBA00006376"/>
    </source>
</evidence>
<dbReference type="GO" id="GO:0004372">
    <property type="term" value="F:glycine hydroxymethyltransferase activity"/>
    <property type="evidence" value="ECO:0007669"/>
    <property type="project" value="UniProtKB-EC"/>
</dbReference>
<evidence type="ECO:0000256" key="8">
    <source>
        <dbReference type="ARBA" id="ARBA00022898"/>
    </source>
</evidence>
<gene>
    <name evidence="10 13" type="primary">glyA</name>
    <name evidence="13" type="ORF">TK50_00390</name>
</gene>
<dbReference type="InterPro" id="IPR039429">
    <property type="entry name" value="SHMT-like_dom"/>
</dbReference>
<dbReference type="Gene3D" id="3.40.640.10">
    <property type="entry name" value="Type I PLP-dependent aspartate aminotransferase-like (Major domain)"/>
    <property type="match status" value="1"/>
</dbReference>
<evidence type="ECO:0000256" key="5">
    <source>
        <dbReference type="ARBA" id="ARBA00022490"/>
    </source>
</evidence>
<evidence type="ECO:0000313" key="13">
    <source>
        <dbReference type="EMBL" id="KIR64228.1"/>
    </source>
</evidence>
<keyword evidence="7 10" id="KW-0808">Transferase</keyword>
<dbReference type="InterPro" id="IPR015422">
    <property type="entry name" value="PyrdxlP-dep_Trfase_small"/>
</dbReference>
<comment type="caution">
    <text evidence="13">The sequence shown here is derived from an EMBL/GenBank/DDBJ whole genome shotgun (WGS) entry which is preliminary data.</text>
</comment>
<evidence type="ECO:0000313" key="14">
    <source>
        <dbReference type="Proteomes" id="UP000032254"/>
    </source>
</evidence>
<evidence type="ECO:0000256" key="11">
    <source>
        <dbReference type="PIRSR" id="PIRSR000412-50"/>
    </source>
</evidence>
<dbReference type="InterPro" id="IPR015421">
    <property type="entry name" value="PyrdxlP-dep_Trfase_major"/>
</dbReference>
<accession>A0A0D0VU02</accession>
<dbReference type="PANTHER" id="PTHR11680:SF35">
    <property type="entry name" value="SERINE HYDROXYMETHYLTRANSFERASE 1"/>
    <property type="match status" value="1"/>
</dbReference>
<reference evidence="13 14" key="1">
    <citation type="submission" date="2015-01" db="EMBL/GenBank/DDBJ databases">
        <title>Sequencing and annotation of Micromonospora carbonacea strain JXNU-1 genome.</title>
        <authorList>
            <person name="Long Z."/>
            <person name="Huang Y."/>
            <person name="Jiang Y."/>
        </authorList>
    </citation>
    <scope>NUCLEOTIDE SEQUENCE [LARGE SCALE GENOMIC DNA]</scope>
    <source>
        <strain evidence="13 14">JXNU-1</strain>
    </source>
</reference>
<comment type="subunit">
    <text evidence="4 10">Homodimer.</text>
</comment>
<evidence type="ECO:0000256" key="1">
    <source>
        <dbReference type="ARBA" id="ARBA00001933"/>
    </source>
</evidence>
<dbReference type="PATRIC" id="fig|47853.6.peg.84"/>
<comment type="pathway">
    <text evidence="10">One-carbon metabolism; tetrahydrofolate interconversion.</text>
</comment>
<keyword evidence="5 10" id="KW-0963">Cytoplasm</keyword>
<dbReference type="HAMAP" id="MF_00051">
    <property type="entry name" value="SHMT"/>
    <property type="match status" value="1"/>
</dbReference>
<dbReference type="PIRSF" id="PIRSF000412">
    <property type="entry name" value="SHMT"/>
    <property type="match status" value="1"/>
</dbReference>
<keyword evidence="6 10" id="KW-0554">One-carbon metabolism</keyword>
<feature type="modified residue" description="N6-(pyridoxal phosphate)lysine" evidence="10 11">
    <location>
        <position position="240"/>
    </location>
</feature>
<proteinExistence type="inferred from homology"/>
<dbReference type="NCBIfam" id="NF000586">
    <property type="entry name" value="PRK00011.1"/>
    <property type="match status" value="1"/>
</dbReference>